<comment type="caution">
    <text evidence="1">The sequence shown here is derived from an EMBL/GenBank/DDBJ whole genome shotgun (WGS) entry which is preliminary data.</text>
</comment>
<feature type="non-terminal residue" evidence="1">
    <location>
        <position position="1"/>
    </location>
</feature>
<dbReference type="Proteomes" id="UP000298340">
    <property type="component" value="Unassembled WGS sequence"/>
</dbReference>
<protein>
    <submittedName>
        <fullName evidence="1">Conjugal transfer protein TraG</fullName>
    </submittedName>
</protein>
<proteinExistence type="predicted"/>
<dbReference type="PANTHER" id="PTHR38467">
    <property type="match status" value="1"/>
</dbReference>
<sequence length="125" mass="14074">EIRDKETIHRFMETVAQFERIVNDSGFIKLQRLTEEEIIGTDYKQGLLEQYLTLLREAGTPMQDIAIGGEEVRIGNKRLCLHTLSDTDDLPAAVSADTRFEKLSTDRSDCRLSFAAPVGLLLSCN</sequence>
<organism evidence="1 2">
    <name type="scientific">Flavobacterium circumlabens</name>
    <dbReference type="NCBI Taxonomy" id="2133765"/>
    <lineage>
        <taxon>Bacteria</taxon>
        <taxon>Pseudomonadati</taxon>
        <taxon>Bacteroidota</taxon>
        <taxon>Flavobacteriia</taxon>
        <taxon>Flavobacteriales</taxon>
        <taxon>Flavobacteriaceae</taxon>
        <taxon>Flavobacterium</taxon>
    </lineage>
</organism>
<dbReference type="EMBL" id="QWDN01000634">
    <property type="protein sequence ID" value="TEB41037.1"/>
    <property type="molecule type" value="Genomic_DNA"/>
</dbReference>
<accession>A0A4Y7U3M0</accession>
<evidence type="ECO:0000313" key="1">
    <source>
        <dbReference type="EMBL" id="TEB41037.1"/>
    </source>
</evidence>
<reference evidence="1 2" key="1">
    <citation type="journal article" date="2018" name="Syst. Appl. Microbiol.">
        <title>Flavobacterium circumlabens sp. nov. and Flavobacterium cupreum sp. nov., two psychrotrophic species isolated from Antarctic environmental samples.</title>
        <authorList>
            <person name="Kralova S."/>
            <person name="Busse H.J."/>
            <person name="Svec P."/>
            <person name="Maslanova I."/>
            <person name="Stankova E."/>
            <person name="Bartak M."/>
            <person name="Sedlacek I."/>
        </authorList>
    </citation>
    <scope>NUCLEOTIDE SEQUENCE [LARGE SCALE GENOMIC DNA]</scope>
    <source>
        <strain evidence="1 2">CCM 8828</strain>
    </source>
</reference>
<name>A0A4Y7U3M0_9FLAO</name>
<dbReference type="AlphaFoldDB" id="A0A4Y7U3M0"/>
<gene>
    <name evidence="1" type="ORF">D0809_27565</name>
</gene>
<dbReference type="PANTHER" id="PTHR38467:SF1">
    <property type="entry name" value="CONJUGATIVE TRANSFER: ASSEMBLY"/>
    <property type="match status" value="1"/>
</dbReference>
<feature type="non-terminal residue" evidence="1">
    <location>
        <position position="125"/>
    </location>
</feature>
<evidence type="ECO:0000313" key="2">
    <source>
        <dbReference type="Proteomes" id="UP000298340"/>
    </source>
</evidence>
<dbReference type="InterPro" id="IPR053155">
    <property type="entry name" value="F-pilin_assembly_TraC"/>
</dbReference>